<sequence>MMSDYASEGLPHTYESPISSTPPEFSSAVPASNVPVASNYKNVRPQAPMYNGPPTTQTWSVPTVATQSQLTAIIPQNKDPSLPFFQTFLKGKPKALGILVIVAAILEIGLGIGLAFLALTFTLLSGIPFWGAVFVSTFTICCL</sequence>
<dbReference type="Proteomes" id="UP000228934">
    <property type="component" value="Unassembled WGS sequence"/>
</dbReference>
<dbReference type="AlphaFoldDB" id="A0A2G9QIS4"/>
<keyword evidence="2" id="KW-1133">Transmembrane helix</keyword>
<keyword evidence="2" id="KW-0812">Transmembrane</keyword>
<keyword evidence="2" id="KW-0472">Membrane</keyword>
<dbReference type="EMBL" id="KZ059523">
    <property type="protein sequence ID" value="PIO15456.1"/>
    <property type="molecule type" value="Genomic_DNA"/>
</dbReference>
<proteinExistence type="predicted"/>
<gene>
    <name evidence="3" type="ORF">AB205_0132820</name>
</gene>
<organism evidence="3 4">
    <name type="scientific">Aquarana catesbeiana</name>
    <name type="common">American bullfrog</name>
    <name type="synonym">Rana catesbeiana</name>
    <dbReference type="NCBI Taxonomy" id="8400"/>
    <lineage>
        <taxon>Eukaryota</taxon>
        <taxon>Metazoa</taxon>
        <taxon>Chordata</taxon>
        <taxon>Craniata</taxon>
        <taxon>Vertebrata</taxon>
        <taxon>Euteleostomi</taxon>
        <taxon>Amphibia</taxon>
        <taxon>Batrachia</taxon>
        <taxon>Anura</taxon>
        <taxon>Neobatrachia</taxon>
        <taxon>Ranoidea</taxon>
        <taxon>Ranidae</taxon>
        <taxon>Aquarana</taxon>
    </lineage>
</organism>
<feature type="non-terminal residue" evidence="3">
    <location>
        <position position="143"/>
    </location>
</feature>
<evidence type="ECO:0000256" key="2">
    <source>
        <dbReference type="SAM" id="Phobius"/>
    </source>
</evidence>
<evidence type="ECO:0000313" key="4">
    <source>
        <dbReference type="Proteomes" id="UP000228934"/>
    </source>
</evidence>
<protein>
    <submittedName>
        <fullName evidence="3">Uncharacterized protein</fullName>
    </submittedName>
</protein>
<reference evidence="4" key="1">
    <citation type="journal article" date="2017" name="Nat. Commun.">
        <title>The North American bullfrog draft genome provides insight into hormonal regulation of long noncoding RNA.</title>
        <authorList>
            <person name="Hammond S.A."/>
            <person name="Warren R.L."/>
            <person name="Vandervalk B.P."/>
            <person name="Kucuk E."/>
            <person name="Khan H."/>
            <person name="Gibb E.A."/>
            <person name="Pandoh P."/>
            <person name="Kirk H."/>
            <person name="Zhao Y."/>
            <person name="Jones M."/>
            <person name="Mungall A.J."/>
            <person name="Coope R."/>
            <person name="Pleasance S."/>
            <person name="Moore R.A."/>
            <person name="Holt R.A."/>
            <person name="Round J.M."/>
            <person name="Ohora S."/>
            <person name="Walle B.V."/>
            <person name="Veldhoen N."/>
            <person name="Helbing C.C."/>
            <person name="Birol I."/>
        </authorList>
    </citation>
    <scope>NUCLEOTIDE SEQUENCE [LARGE SCALE GENOMIC DNA]</scope>
</reference>
<accession>A0A2G9QIS4</accession>
<evidence type="ECO:0000313" key="3">
    <source>
        <dbReference type="EMBL" id="PIO15456.1"/>
    </source>
</evidence>
<feature type="transmembrane region" description="Helical" evidence="2">
    <location>
        <begin position="123"/>
        <end position="142"/>
    </location>
</feature>
<name>A0A2G9QIS4_AQUCT</name>
<evidence type="ECO:0000256" key="1">
    <source>
        <dbReference type="SAM" id="MobiDB-lite"/>
    </source>
</evidence>
<dbReference type="OrthoDB" id="9906229at2759"/>
<keyword evidence="4" id="KW-1185">Reference proteome</keyword>
<feature type="region of interest" description="Disordered" evidence="1">
    <location>
        <begin position="1"/>
        <end position="26"/>
    </location>
</feature>
<feature type="transmembrane region" description="Helical" evidence="2">
    <location>
        <begin position="95"/>
        <end position="117"/>
    </location>
</feature>